<keyword evidence="7" id="KW-0653">Protein transport</keyword>
<comment type="subcellular location">
    <subcellularLocation>
        <location evidence="1">Cell membrane</location>
        <topology evidence="1">Single-pass membrane protein</topology>
    </subcellularLocation>
    <subcellularLocation>
        <location evidence="7">Cell membrane</location>
        <topology evidence="7">Single-pass type II membrane protein</topology>
    </subcellularLocation>
</comment>
<dbReference type="EMBL" id="CP027860">
    <property type="protein sequence ID" value="AVP97945.1"/>
    <property type="molecule type" value="Genomic_DNA"/>
</dbReference>
<dbReference type="GO" id="GO:0015031">
    <property type="term" value="P:protein transport"/>
    <property type="evidence" value="ECO:0007669"/>
    <property type="project" value="UniProtKB-KW"/>
</dbReference>
<keyword evidence="7" id="KW-0813">Transport</keyword>
<comment type="similarity">
    <text evidence="2 7">Belongs to the ExbD/TolR family.</text>
</comment>
<protein>
    <recommendedName>
        <fullName evidence="10">Biopolymer transporter ExbD</fullName>
    </recommendedName>
</protein>
<dbReference type="KEGG" id="xba:C7S18_12360"/>
<evidence type="ECO:0000256" key="1">
    <source>
        <dbReference type="ARBA" id="ARBA00004162"/>
    </source>
</evidence>
<reference evidence="8 9" key="1">
    <citation type="submission" date="2018-03" db="EMBL/GenBank/DDBJ databases">
        <title>Ahniella affigens gen. nov., sp. nov., a gammaproteobacterium isolated from sandy soil near a stream.</title>
        <authorList>
            <person name="Ko Y."/>
            <person name="Kim J.-H."/>
        </authorList>
    </citation>
    <scope>NUCLEOTIDE SEQUENCE [LARGE SCALE GENOMIC DNA]</scope>
    <source>
        <strain evidence="8 9">D13</strain>
    </source>
</reference>
<evidence type="ECO:0000256" key="3">
    <source>
        <dbReference type="ARBA" id="ARBA00022475"/>
    </source>
</evidence>
<evidence type="ECO:0008006" key="10">
    <source>
        <dbReference type="Google" id="ProtNLM"/>
    </source>
</evidence>
<dbReference type="Proteomes" id="UP000241074">
    <property type="component" value="Chromosome"/>
</dbReference>
<proteinExistence type="inferred from homology"/>
<accession>A0A2P1PSW2</accession>
<reference evidence="8 9" key="2">
    <citation type="submission" date="2018-03" db="EMBL/GenBank/DDBJ databases">
        <authorList>
            <person name="Keele B.F."/>
        </authorList>
    </citation>
    <scope>NUCLEOTIDE SEQUENCE [LARGE SCALE GENOMIC DNA]</scope>
    <source>
        <strain evidence="8 9">D13</strain>
    </source>
</reference>
<gene>
    <name evidence="8" type="ORF">C7S18_12360</name>
</gene>
<evidence type="ECO:0000256" key="4">
    <source>
        <dbReference type="ARBA" id="ARBA00022692"/>
    </source>
</evidence>
<keyword evidence="3" id="KW-1003">Cell membrane</keyword>
<name>A0A2P1PSW2_9GAMM</name>
<evidence type="ECO:0000256" key="7">
    <source>
        <dbReference type="RuleBase" id="RU003879"/>
    </source>
</evidence>
<keyword evidence="4 7" id="KW-0812">Transmembrane</keyword>
<sequence length="143" mass="15316">MMPMRFLRPAPRSTAMADINVTPLIDVMLCLLVVFLIAAPALASRIPLDVPGRSPDTQDELVEPLKIRVLASGQITIGQQVMAATDAEPALLVQWREAPKRGLALAVEPDASFDTLAQVLGSARNVGFRKIGFVGANDQATAR</sequence>
<dbReference type="GO" id="GO:0005886">
    <property type="term" value="C:plasma membrane"/>
    <property type="evidence" value="ECO:0007669"/>
    <property type="project" value="UniProtKB-SubCell"/>
</dbReference>
<evidence type="ECO:0000313" key="8">
    <source>
        <dbReference type="EMBL" id="AVP97945.1"/>
    </source>
</evidence>
<dbReference type="Pfam" id="PF02472">
    <property type="entry name" value="ExbD"/>
    <property type="match status" value="1"/>
</dbReference>
<organism evidence="8 9">
    <name type="scientific">Ahniella affigens</name>
    <dbReference type="NCBI Taxonomy" id="2021234"/>
    <lineage>
        <taxon>Bacteria</taxon>
        <taxon>Pseudomonadati</taxon>
        <taxon>Pseudomonadota</taxon>
        <taxon>Gammaproteobacteria</taxon>
        <taxon>Lysobacterales</taxon>
        <taxon>Rhodanobacteraceae</taxon>
        <taxon>Ahniella</taxon>
    </lineage>
</organism>
<keyword evidence="9" id="KW-1185">Reference proteome</keyword>
<dbReference type="PANTHER" id="PTHR30558:SF7">
    <property type="entry name" value="TOL-PAL SYSTEM PROTEIN TOLR"/>
    <property type="match status" value="1"/>
</dbReference>
<evidence type="ECO:0000256" key="6">
    <source>
        <dbReference type="ARBA" id="ARBA00023136"/>
    </source>
</evidence>
<evidence type="ECO:0000256" key="5">
    <source>
        <dbReference type="ARBA" id="ARBA00022989"/>
    </source>
</evidence>
<evidence type="ECO:0000256" key="2">
    <source>
        <dbReference type="ARBA" id="ARBA00005811"/>
    </source>
</evidence>
<dbReference type="OrthoDB" id="9798629at2"/>
<dbReference type="PANTHER" id="PTHR30558">
    <property type="entry name" value="EXBD MEMBRANE COMPONENT OF PMF-DRIVEN MACROMOLECULE IMPORT SYSTEM"/>
    <property type="match status" value="1"/>
</dbReference>
<keyword evidence="5" id="KW-1133">Transmembrane helix</keyword>
<keyword evidence="6" id="KW-0472">Membrane</keyword>
<dbReference type="GO" id="GO:0022857">
    <property type="term" value="F:transmembrane transporter activity"/>
    <property type="evidence" value="ECO:0007669"/>
    <property type="project" value="InterPro"/>
</dbReference>
<dbReference type="InterPro" id="IPR003400">
    <property type="entry name" value="ExbD"/>
</dbReference>
<evidence type="ECO:0000313" key="9">
    <source>
        <dbReference type="Proteomes" id="UP000241074"/>
    </source>
</evidence>
<dbReference type="AlphaFoldDB" id="A0A2P1PSW2"/>